<evidence type="ECO:0000313" key="2">
    <source>
        <dbReference type="Proteomes" id="UP000003676"/>
    </source>
</evidence>
<dbReference type="Proteomes" id="UP000003676">
    <property type="component" value="Unassembled WGS sequence"/>
</dbReference>
<evidence type="ECO:0000313" key="1">
    <source>
        <dbReference type="EMBL" id="EEB33410.1"/>
    </source>
</evidence>
<name>B6WUB9_9BACT</name>
<dbReference type="HOGENOM" id="CLU_2787097_0_0_7"/>
<gene>
    <name evidence="1" type="ORF">DESPIG_01677</name>
</gene>
<reference evidence="1 2" key="1">
    <citation type="submission" date="2008-10" db="EMBL/GenBank/DDBJ databases">
        <title>Draft genome sequence of Desulvovibrio piger (ATCC 29098).</title>
        <authorList>
            <person name="Sudarsanam P."/>
            <person name="Ley R."/>
            <person name="Guruge J."/>
            <person name="Turnbaugh P.J."/>
            <person name="Mahowald M."/>
            <person name="Liep D."/>
            <person name="Gordon J."/>
        </authorList>
    </citation>
    <scope>NUCLEOTIDE SEQUENCE [LARGE SCALE GENOMIC DNA]</scope>
    <source>
        <strain evidence="1 2">ATCC 29098</strain>
    </source>
</reference>
<protein>
    <submittedName>
        <fullName evidence="1">Uncharacterized protein</fullName>
    </submittedName>
</protein>
<organism evidence="1 2">
    <name type="scientific">Desulfovibrio piger ATCC 29098</name>
    <dbReference type="NCBI Taxonomy" id="411464"/>
    <lineage>
        <taxon>Bacteria</taxon>
        <taxon>Pseudomonadati</taxon>
        <taxon>Thermodesulfobacteriota</taxon>
        <taxon>Desulfovibrionia</taxon>
        <taxon>Desulfovibrionales</taxon>
        <taxon>Desulfovibrionaceae</taxon>
        <taxon>Desulfovibrio</taxon>
    </lineage>
</organism>
<comment type="caution">
    <text evidence="1">The sequence shown here is derived from an EMBL/GenBank/DDBJ whole genome shotgun (WGS) entry which is preliminary data.</text>
</comment>
<dbReference type="EMBL" id="ABXU01000049">
    <property type="protein sequence ID" value="EEB33410.1"/>
    <property type="molecule type" value="Genomic_DNA"/>
</dbReference>
<reference evidence="1 2" key="2">
    <citation type="submission" date="2008-10" db="EMBL/GenBank/DDBJ databases">
        <authorList>
            <person name="Fulton L."/>
            <person name="Clifton S."/>
            <person name="Fulton B."/>
            <person name="Xu J."/>
            <person name="Minx P."/>
            <person name="Pepin K.H."/>
            <person name="Johnson M."/>
            <person name="Bhonagiri V."/>
            <person name="Nash W.E."/>
            <person name="Mardis E.R."/>
            <person name="Wilson R.K."/>
        </authorList>
    </citation>
    <scope>NUCLEOTIDE SEQUENCE [LARGE SCALE GENOMIC DNA]</scope>
    <source>
        <strain evidence="1 2">ATCC 29098</strain>
    </source>
</reference>
<accession>B6WUB9</accession>
<proteinExistence type="predicted"/>
<sequence>MQIRPWGLSTAAGYGLVCGGKGTLWLWPRVPDRRKGLLPYSSAFDDGASAVCRRLAFMSYHDVFIWFI</sequence>
<dbReference type="AlphaFoldDB" id="B6WUB9"/>